<dbReference type="AlphaFoldDB" id="A0A2G9QLR4"/>
<gene>
    <name evidence="2" type="ORF">AB205_0180630</name>
</gene>
<feature type="region of interest" description="Disordered" evidence="1">
    <location>
        <begin position="23"/>
        <end position="43"/>
    </location>
</feature>
<feature type="non-terminal residue" evidence="2">
    <location>
        <position position="1"/>
    </location>
</feature>
<evidence type="ECO:0000256" key="1">
    <source>
        <dbReference type="SAM" id="MobiDB-lite"/>
    </source>
</evidence>
<protein>
    <submittedName>
        <fullName evidence="2">Uncharacterized protein</fullName>
    </submittedName>
</protein>
<evidence type="ECO:0000313" key="2">
    <source>
        <dbReference type="EMBL" id="PIO16023.1"/>
    </source>
</evidence>
<keyword evidence="3" id="KW-1185">Reference proteome</keyword>
<reference evidence="3" key="1">
    <citation type="journal article" date="2017" name="Nat. Commun.">
        <title>The North American bullfrog draft genome provides insight into hormonal regulation of long noncoding RNA.</title>
        <authorList>
            <person name="Hammond S.A."/>
            <person name="Warren R.L."/>
            <person name="Vandervalk B.P."/>
            <person name="Kucuk E."/>
            <person name="Khan H."/>
            <person name="Gibb E.A."/>
            <person name="Pandoh P."/>
            <person name="Kirk H."/>
            <person name="Zhao Y."/>
            <person name="Jones M."/>
            <person name="Mungall A.J."/>
            <person name="Coope R."/>
            <person name="Pleasance S."/>
            <person name="Moore R.A."/>
            <person name="Holt R.A."/>
            <person name="Round J.M."/>
            <person name="Ohora S."/>
            <person name="Walle B.V."/>
            <person name="Veldhoen N."/>
            <person name="Helbing C.C."/>
            <person name="Birol I."/>
        </authorList>
    </citation>
    <scope>NUCLEOTIDE SEQUENCE [LARGE SCALE GENOMIC DNA]</scope>
</reference>
<feature type="compositionally biased region" description="Basic residues" evidence="1">
    <location>
        <begin position="24"/>
        <end position="33"/>
    </location>
</feature>
<dbReference type="Proteomes" id="UP000228934">
    <property type="component" value="Unassembled WGS sequence"/>
</dbReference>
<evidence type="ECO:0000313" key="3">
    <source>
        <dbReference type="Proteomes" id="UP000228934"/>
    </source>
</evidence>
<organism evidence="2 3">
    <name type="scientific">Aquarana catesbeiana</name>
    <name type="common">American bullfrog</name>
    <name type="synonym">Rana catesbeiana</name>
    <dbReference type="NCBI Taxonomy" id="8400"/>
    <lineage>
        <taxon>Eukaryota</taxon>
        <taxon>Metazoa</taxon>
        <taxon>Chordata</taxon>
        <taxon>Craniata</taxon>
        <taxon>Vertebrata</taxon>
        <taxon>Euteleostomi</taxon>
        <taxon>Amphibia</taxon>
        <taxon>Batrachia</taxon>
        <taxon>Anura</taxon>
        <taxon>Neobatrachia</taxon>
        <taxon>Ranoidea</taxon>
        <taxon>Ranidae</taxon>
        <taxon>Aquarana</taxon>
    </lineage>
</organism>
<dbReference type="EMBL" id="KV969895">
    <property type="protein sequence ID" value="PIO16023.1"/>
    <property type="molecule type" value="Genomic_DNA"/>
</dbReference>
<sequence length="140" mass="15520">WCTQYLIQCSVVLHNKIYIMSGRPPRRGRRSQATKRGQAASVSTVNSGRGARLSFFSAAGCVIEPEHAEESLEWITKHPPPPLSPRFRVVCLPMQLPKQPIPPAPCPVTPSVAPPSCTEESPELFDHSVGYILLEDEQQF</sequence>
<name>A0A2G9QLR4_AQUCT</name>
<proteinExistence type="predicted"/>
<accession>A0A2G9QLR4</accession>